<feature type="non-terminal residue" evidence="2">
    <location>
        <position position="1"/>
    </location>
</feature>
<comment type="caution">
    <text evidence="2">The sequence shown here is derived from an EMBL/GenBank/DDBJ whole genome shotgun (WGS) entry which is preliminary data.</text>
</comment>
<reference evidence="2 3" key="1">
    <citation type="journal article" date="2023" name="Plants (Basel)">
        <title>Bridging the Gap: Combining Genomics and Transcriptomics Approaches to Understand Stylosanthes scabra, an Orphan Legume from the Brazilian Caatinga.</title>
        <authorList>
            <person name="Ferreira-Neto J.R.C."/>
            <person name="da Silva M.D."/>
            <person name="Binneck E."/>
            <person name="de Melo N.F."/>
            <person name="da Silva R.H."/>
            <person name="de Melo A.L.T.M."/>
            <person name="Pandolfi V."/>
            <person name="Bustamante F.O."/>
            <person name="Brasileiro-Vidal A.C."/>
            <person name="Benko-Iseppon A.M."/>
        </authorList>
    </citation>
    <scope>NUCLEOTIDE SEQUENCE [LARGE SCALE GENOMIC DNA]</scope>
    <source>
        <tissue evidence="2">Leaves</tissue>
    </source>
</reference>
<evidence type="ECO:0000313" key="3">
    <source>
        <dbReference type="Proteomes" id="UP001341840"/>
    </source>
</evidence>
<organism evidence="2 3">
    <name type="scientific">Stylosanthes scabra</name>
    <dbReference type="NCBI Taxonomy" id="79078"/>
    <lineage>
        <taxon>Eukaryota</taxon>
        <taxon>Viridiplantae</taxon>
        <taxon>Streptophyta</taxon>
        <taxon>Embryophyta</taxon>
        <taxon>Tracheophyta</taxon>
        <taxon>Spermatophyta</taxon>
        <taxon>Magnoliopsida</taxon>
        <taxon>eudicotyledons</taxon>
        <taxon>Gunneridae</taxon>
        <taxon>Pentapetalae</taxon>
        <taxon>rosids</taxon>
        <taxon>fabids</taxon>
        <taxon>Fabales</taxon>
        <taxon>Fabaceae</taxon>
        <taxon>Papilionoideae</taxon>
        <taxon>50 kb inversion clade</taxon>
        <taxon>dalbergioids sensu lato</taxon>
        <taxon>Dalbergieae</taxon>
        <taxon>Pterocarpus clade</taxon>
        <taxon>Stylosanthes</taxon>
    </lineage>
</organism>
<feature type="compositionally biased region" description="Basic and acidic residues" evidence="1">
    <location>
        <begin position="17"/>
        <end position="29"/>
    </location>
</feature>
<gene>
    <name evidence="2" type="ORF">PIB30_101506</name>
</gene>
<name>A0ABU6RY84_9FABA</name>
<proteinExistence type="predicted"/>
<accession>A0ABU6RY84</accession>
<keyword evidence="3" id="KW-1185">Reference proteome</keyword>
<sequence>DLYEDNKHYAMVIPPRDLVRTGEDGELESRQPLFGEQPDDLTSPAIPTDDGELDLERAKLIPTVIEVGPHLKTARGQEADFTEDSDAHESL</sequence>
<evidence type="ECO:0000256" key="1">
    <source>
        <dbReference type="SAM" id="MobiDB-lite"/>
    </source>
</evidence>
<protein>
    <submittedName>
        <fullName evidence="2">Uncharacterized protein</fullName>
    </submittedName>
</protein>
<feature type="region of interest" description="Disordered" evidence="1">
    <location>
        <begin position="17"/>
        <end position="50"/>
    </location>
</feature>
<feature type="region of interest" description="Disordered" evidence="1">
    <location>
        <begin position="71"/>
        <end position="91"/>
    </location>
</feature>
<evidence type="ECO:0000313" key="2">
    <source>
        <dbReference type="EMBL" id="MED6128806.1"/>
    </source>
</evidence>
<dbReference type="Proteomes" id="UP001341840">
    <property type="component" value="Unassembled WGS sequence"/>
</dbReference>
<dbReference type="EMBL" id="JASCZI010033188">
    <property type="protein sequence ID" value="MED6128806.1"/>
    <property type="molecule type" value="Genomic_DNA"/>
</dbReference>